<evidence type="ECO:0000313" key="1">
    <source>
        <dbReference type="EMBL" id="CAH1643660.1"/>
    </source>
</evidence>
<reference evidence="1" key="1">
    <citation type="submission" date="2022-02" db="EMBL/GenBank/DDBJ databases">
        <authorList>
            <person name="King R."/>
        </authorList>
    </citation>
    <scope>NUCLEOTIDE SEQUENCE</scope>
</reference>
<proteinExistence type="predicted"/>
<organism evidence="1 2">
    <name type="scientific">Spodoptera littoralis</name>
    <name type="common">Egyptian cotton leafworm</name>
    <dbReference type="NCBI Taxonomy" id="7109"/>
    <lineage>
        <taxon>Eukaryota</taxon>
        <taxon>Metazoa</taxon>
        <taxon>Ecdysozoa</taxon>
        <taxon>Arthropoda</taxon>
        <taxon>Hexapoda</taxon>
        <taxon>Insecta</taxon>
        <taxon>Pterygota</taxon>
        <taxon>Neoptera</taxon>
        <taxon>Endopterygota</taxon>
        <taxon>Lepidoptera</taxon>
        <taxon>Glossata</taxon>
        <taxon>Ditrysia</taxon>
        <taxon>Noctuoidea</taxon>
        <taxon>Noctuidae</taxon>
        <taxon>Amphipyrinae</taxon>
        <taxon>Spodoptera</taxon>
    </lineage>
</organism>
<dbReference type="Gene3D" id="3.30.70.1820">
    <property type="entry name" value="L1 transposable element, RRM domain"/>
    <property type="match status" value="1"/>
</dbReference>
<protein>
    <submittedName>
        <fullName evidence="1">Uncharacterized protein</fullName>
    </submittedName>
</protein>
<sequence length="270" mass="30608">MKSTEGTVADLTMKFTERMERFEADYLHKSPPDLAPGSALSMPPDYLEFKKFIFETLECLQRQLESYVTEVDALEMRNRRKILLIHGVPEQSKEDTASEVVGVVRDRLDLKTFTASAIRRCHRVGSQANTRNPRPILLKFRDVDVRDEVWHVKTRLKGSGITLSEFLTRTRHRVFMAARERFGVANCWTKRGYIYINGPKGKRHRIVSHGELHAIGEPAPVSERCLAPITEECPTAAPKQSPAAVAPKPSSTGPRRVRVASRNLFITKTL</sequence>
<gene>
    <name evidence="1" type="ORF">SPLIT_LOCUS9014</name>
</gene>
<name>A0A9P0IBG4_SPOLI</name>
<dbReference type="AlphaFoldDB" id="A0A9P0IBG4"/>
<accession>A0A9P0IBG4</accession>
<evidence type="ECO:0000313" key="2">
    <source>
        <dbReference type="Proteomes" id="UP001153321"/>
    </source>
</evidence>
<dbReference type="EMBL" id="LR824534">
    <property type="protein sequence ID" value="CAH1643660.1"/>
    <property type="molecule type" value="Genomic_DNA"/>
</dbReference>
<dbReference type="Proteomes" id="UP001153321">
    <property type="component" value="Chromosome 3"/>
</dbReference>
<keyword evidence="2" id="KW-1185">Reference proteome</keyword>